<comment type="similarity">
    <text evidence="1">Belongs to the methyltransferase superfamily. L-isoaspartyl/D-aspartyl protein methyltransferase family.</text>
</comment>
<dbReference type="InterPro" id="IPR000682">
    <property type="entry name" value="PCMT"/>
</dbReference>
<dbReference type="SUPFAM" id="SSF53335">
    <property type="entry name" value="S-adenosyl-L-methionine-dependent methyltransferases"/>
    <property type="match status" value="1"/>
</dbReference>
<organism evidence="4">
    <name type="scientific">Acidithiobacillus sulfuriphilus</name>
    <dbReference type="NCBI Taxonomy" id="1867749"/>
    <lineage>
        <taxon>Bacteria</taxon>
        <taxon>Pseudomonadati</taxon>
        <taxon>Pseudomonadota</taxon>
        <taxon>Acidithiobacillia</taxon>
        <taxon>Acidithiobacillales</taxon>
        <taxon>Acidithiobacillaceae</taxon>
        <taxon>Acidithiobacillus</taxon>
    </lineage>
</organism>
<dbReference type="EMBL" id="RIZI01000188">
    <property type="protein sequence ID" value="RNF59212.1"/>
    <property type="molecule type" value="Genomic_DNA"/>
</dbReference>
<name>A0A3M8QUQ7_9PROT</name>
<sequence>MDFDALRRTMIESQIRTWDVLDPRVLATVAQVKREDFVPTALRHLAFVDFNMPLEYGEVMWTPKMEARVLQELDLQPQDRVLEVGTGSGYFTALLAKMAGMVHSVEDRADLARPVEGRLQVHGIHNARIAVGDASAGWAQHAPYDAICLTGSLPNLPEAFKEQLAVGGRLIAILGDAPAMTVRRIVQIRPGAFETNDLFETEIPPLRHRAAPPPFIF</sequence>
<reference evidence="4" key="1">
    <citation type="submission" date="2018-10" db="EMBL/GenBank/DDBJ databases">
        <title>Acidithiobacillus sulfuriphilus sp. nov.: an extremely acidophilic sulfur-oxidizing chemolithotroph isolated from a neutral pH environment.</title>
        <authorList>
            <person name="Falagan C."/>
            <person name="Moya-Beltran A."/>
            <person name="Quatrini R."/>
            <person name="Johnson D.B."/>
        </authorList>
    </citation>
    <scope>NUCLEOTIDE SEQUENCE [LARGE SCALE GENOMIC DNA]</scope>
    <source>
        <strain evidence="4">CJ-2</strain>
    </source>
</reference>
<proteinExistence type="inferred from homology"/>
<dbReference type="GO" id="GO:0004719">
    <property type="term" value="F:protein-L-isoaspartate (D-aspartate) O-methyltransferase activity"/>
    <property type="evidence" value="ECO:0007669"/>
    <property type="project" value="InterPro"/>
</dbReference>
<dbReference type="PANTHER" id="PTHR11579:SF18">
    <property type="entry name" value="PROTEIN-L-ISOASPARTATE O-METHYLTRANSFERASE"/>
    <property type="match status" value="1"/>
</dbReference>
<dbReference type="GO" id="GO:0032259">
    <property type="term" value="P:methylation"/>
    <property type="evidence" value="ECO:0007669"/>
    <property type="project" value="UniProtKB-KW"/>
</dbReference>
<keyword evidence="4" id="KW-0808">Transferase</keyword>
<dbReference type="AlphaFoldDB" id="A0A3M8QUQ7"/>
<evidence type="ECO:0000256" key="3">
    <source>
        <dbReference type="ARBA" id="ARBA00030757"/>
    </source>
</evidence>
<evidence type="ECO:0000256" key="1">
    <source>
        <dbReference type="ARBA" id="ARBA00005369"/>
    </source>
</evidence>
<evidence type="ECO:0000256" key="2">
    <source>
        <dbReference type="ARBA" id="ARBA00013346"/>
    </source>
</evidence>
<dbReference type="RefSeq" id="WP_123105334.1">
    <property type="nucleotide sequence ID" value="NZ_CP127527.1"/>
</dbReference>
<dbReference type="OrthoDB" id="9810066at2"/>
<dbReference type="GO" id="GO:0005737">
    <property type="term" value="C:cytoplasm"/>
    <property type="evidence" value="ECO:0007669"/>
    <property type="project" value="TreeGrafter"/>
</dbReference>
<dbReference type="PANTHER" id="PTHR11579">
    <property type="entry name" value="PROTEIN-L-ISOASPARTATE O-METHYLTRANSFERASE"/>
    <property type="match status" value="1"/>
</dbReference>
<dbReference type="CDD" id="cd02440">
    <property type="entry name" value="AdoMet_MTases"/>
    <property type="match status" value="1"/>
</dbReference>
<comment type="caution">
    <text evidence="4">The sequence shown here is derived from an EMBL/GenBank/DDBJ whole genome shotgun (WGS) entry which is preliminary data.</text>
</comment>
<evidence type="ECO:0000313" key="4">
    <source>
        <dbReference type="EMBL" id="RNF59212.1"/>
    </source>
</evidence>
<keyword evidence="4" id="KW-0489">Methyltransferase</keyword>
<accession>A0A3M8QUQ7</accession>
<dbReference type="Pfam" id="PF01135">
    <property type="entry name" value="PCMT"/>
    <property type="match status" value="1"/>
</dbReference>
<dbReference type="Gene3D" id="3.40.50.150">
    <property type="entry name" value="Vaccinia Virus protein VP39"/>
    <property type="match status" value="1"/>
</dbReference>
<gene>
    <name evidence="4" type="ORF">EC580_11910</name>
</gene>
<protein>
    <recommendedName>
        <fullName evidence="2">Protein-L-isoaspartate O-methyltransferase</fullName>
    </recommendedName>
    <alternativeName>
        <fullName evidence="3">Protein L-isoaspartyl methyltransferase</fullName>
    </alternativeName>
</protein>
<dbReference type="InterPro" id="IPR029063">
    <property type="entry name" value="SAM-dependent_MTases_sf"/>
</dbReference>